<dbReference type="CDD" id="cd00293">
    <property type="entry name" value="USP-like"/>
    <property type="match status" value="1"/>
</dbReference>
<proteinExistence type="inferred from homology"/>
<dbReference type="InterPro" id="IPR006016">
    <property type="entry name" value="UspA"/>
</dbReference>
<dbReference type="RefSeq" id="WP_110006424.1">
    <property type="nucleotide sequence ID" value="NZ_QGTX01000001.1"/>
</dbReference>
<sequence length="147" mass="15259">MSIVLGYDESPGSRAALAMAISLAARFGEPLVLVYGVEPPGGVGEEFQAHQRALADMGRTAVAHAVAEAERSGVRTVVEVLSQKPAQALIEAAHRHDGRVIVVGTRGESPLRGAVLGSVSHKLLHLSDRPVLCVPVGDDVGRGARTG</sequence>
<accession>A0A317QMN1</accession>
<protein>
    <submittedName>
        <fullName evidence="3">Nucleotide-binding universal stress UspA family protein</fullName>
    </submittedName>
</protein>
<gene>
    <name evidence="3" type="ORF">JD79_03372</name>
</gene>
<feature type="domain" description="UspA" evidence="2">
    <location>
        <begin position="2"/>
        <end position="135"/>
    </location>
</feature>
<organism evidence="3 4">
    <name type="scientific">Geodermatophilus normandii</name>
    <dbReference type="NCBI Taxonomy" id="1137989"/>
    <lineage>
        <taxon>Bacteria</taxon>
        <taxon>Bacillati</taxon>
        <taxon>Actinomycetota</taxon>
        <taxon>Actinomycetes</taxon>
        <taxon>Geodermatophilales</taxon>
        <taxon>Geodermatophilaceae</taxon>
        <taxon>Geodermatophilus</taxon>
    </lineage>
</organism>
<comment type="similarity">
    <text evidence="1">Belongs to the universal stress protein A family.</text>
</comment>
<dbReference type="PANTHER" id="PTHR46268">
    <property type="entry name" value="STRESS RESPONSE PROTEIN NHAX"/>
    <property type="match status" value="1"/>
</dbReference>
<dbReference type="InterPro" id="IPR014729">
    <property type="entry name" value="Rossmann-like_a/b/a_fold"/>
</dbReference>
<dbReference type="InterPro" id="IPR006015">
    <property type="entry name" value="Universal_stress_UspA"/>
</dbReference>
<dbReference type="SUPFAM" id="SSF52402">
    <property type="entry name" value="Adenine nucleotide alpha hydrolases-like"/>
    <property type="match status" value="1"/>
</dbReference>
<name>A0A317QMN1_9ACTN</name>
<evidence type="ECO:0000313" key="3">
    <source>
        <dbReference type="EMBL" id="PWW24194.1"/>
    </source>
</evidence>
<dbReference type="PANTHER" id="PTHR46268:SF6">
    <property type="entry name" value="UNIVERSAL STRESS PROTEIN UP12"/>
    <property type="match status" value="1"/>
</dbReference>
<keyword evidence="4" id="KW-1185">Reference proteome</keyword>
<dbReference type="OrthoDB" id="4273874at2"/>
<dbReference type="Pfam" id="PF00582">
    <property type="entry name" value="Usp"/>
    <property type="match status" value="1"/>
</dbReference>
<comment type="caution">
    <text evidence="3">The sequence shown here is derived from an EMBL/GenBank/DDBJ whole genome shotgun (WGS) entry which is preliminary data.</text>
</comment>
<dbReference type="Proteomes" id="UP000246661">
    <property type="component" value="Unassembled WGS sequence"/>
</dbReference>
<reference evidence="4" key="1">
    <citation type="submission" date="2018-05" db="EMBL/GenBank/DDBJ databases">
        <authorList>
            <person name="Klenk H.-P."/>
            <person name="Huntemann M."/>
            <person name="Clum A."/>
            <person name="Pillay M."/>
            <person name="Palaniappan K."/>
            <person name="Varghese N."/>
            <person name="Mikhailova N."/>
            <person name="Stamatis D."/>
            <person name="Reddy T."/>
            <person name="Daum C."/>
            <person name="Shapiro N."/>
            <person name="Ivanova N."/>
            <person name="Kyrpides N."/>
            <person name="Woyke T."/>
        </authorList>
    </citation>
    <scope>NUCLEOTIDE SEQUENCE [LARGE SCALE GENOMIC DNA]</scope>
    <source>
        <strain evidence="4">DSM 45417</strain>
    </source>
</reference>
<dbReference type="PRINTS" id="PR01438">
    <property type="entry name" value="UNVRSLSTRESS"/>
</dbReference>
<evidence type="ECO:0000256" key="1">
    <source>
        <dbReference type="ARBA" id="ARBA00008791"/>
    </source>
</evidence>
<dbReference type="Gene3D" id="3.40.50.620">
    <property type="entry name" value="HUPs"/>
    <property type="match status" value="1"/>
</dbReference>
<dbReference type="EMBL" id="QGTX01000001">
    <property type="protein sequence ID" value="PWW24194.1"/>
    <property type="molecule type" value="Genomic_DNA"/>
</dbReference>
<evidence type="ECO:0000313" key="4">
    <source>
        <dbReference type="Proteomes" id="UP000246661"/>
    </source>
</evidence>
<dbReference type="AlphaFoldDB" id="A0A317QMN1"/>
<evidence type="ECO:0000259" key="2">
    <source>
        <dbReference type="Pfam" id="PF00582"/>
    </source>
</evidence>